<name>A0ACC0BI78_CATRO</name>
<protein>
    <submittedName>
        <fullName evidence="1">Uncharacterized protein</fullName>
    </submittedName>
</protein>
<proteinExistence type="predicted"/>
<gene>
    <name evidence="1" type="ORF">M9H77_12661</name>
</gene>
<evidence type="ECO:0000313" key="2">
    <source>
        <dbReference type="Proteomes" id="UP001060085"/>
    </source>
</evidence>
<organism evidence="1 2">
    <name type="scientific">Catharanthus roseus</name>
    <name type="common">Madagascar periwinkle</name>
    <name type="synonym">Vinca rosea</name>
    <dbReference type="NCBI Taxonomy" id="4058"/>
    <lineage>
        <taxon>Eukaryota</taxon>
        <taxon>Viridiplantae</taxon>
        <taxon>Streptophyta</taxon>
        <taxon>Embryophyta</taxon>
        <taxon>Tracheophyta</taxon>
        <taxon>Spermatophyta</taxon>
        <taxon>Magnoliopsida</taxon>
        <taxon>eudicotyledons</taxon>
        <taxon>Gunneridae</taxon>
        <taxon>Pentapetalae</taxon>
        <taxon>asterids</taxon>
        <taxon>lamiids</taxon>
        <taxon>Gentianales</taxon>
        <taxon>Apocynaceae</taxon>
        <taxon>Rauvolfioideae</taxon>
        <taxon>Vinceae</taxon>
        <taxon>Catharanthinae</taxon>
        <taxon>Catharanthus</taxon>
    </lineage>
</organism>
<sequence>MEEDHSLLYRRTVLGVSGFTFILQMLPGSKKKRAHPDSYDPPSMASAPLVTSTSSAVMSTPPAIASTPSHFVEAHPNFGKVSILSRIFAIQSLGKGFDGTRDMRVPYGTLGRNGCPLAKYLELTANVERLHIETGYGVLSDEQLIFEATGGSNKGYVYGFGSQSRVITAEQQRGSSSSSVPSVSYTTTHECCI</sequence>
<accession>A0ACC0BI78</accession>
<dbReference type="EMBL" id="CM044703">
    <property type="protein sequence ID" value="KAI5672297.1"/>
    <property type="molecule type" value="Genomic_DNA"/>
</dbReference>
<comment type="caution">
    <text evidence="1">The sequence shown here is derived from an EMBL/GenBank/DDBJ whole genome shotgun (WGS) entry which is preliminary data.</text>
</comment>
<keyword evidence="2" id="KW-1185">Reference proteome</keyword>
<evidence type="ECO:0000313" key="1">
    <source>
        <dbReference type="EMBL" id="KAI5672297.1"/>
    </source>
</evidence>
<dbReference type="Proteomes" id="UP001060085">
    <property type="component" value="Linkage Group LG03"/>
</dbReference>
<reference evidence="2" key="1">
    <citation type="journal article" date="2023" name="Nat. Plants">
        <title>Single-cell RNA sequencing provides a high-resolution roadmap for understanding the multicellular compartmentation of specialized metabolism.</title>
        <authorList>
            <person name="Sun S."/>
            <person name="Shen X."/>
            <person name="Li Y."/>
            <person name="Li Y."/>
            <person name="Wang S."/>
            <person name="Li R."/>
            <person name="Zhang H."/>
            <person name="Shen G."/>
            <person name="Guo B."/>
            <person name="Wei J."/>
            <person name="Xu J."/>
            <person name="St-Pierre B."/>
            <person name="Chen S."/>
            <person name="Sun C."/>
        </authorList>
    </citation>
    <scope>NUCLEOTIDE SEQUENCE [LARGE SCALE GENOMIC DNA]</scope>
</reference>